<evidence type="ECO:0000313" key="5">
    <source>
        <dbReference type="EMBL" id="EFG03779.2"/>
    </source>
</evidence>
<keyword evidence="6" id="KW-1185">Reference proteome</keyword>
<name>B5GRY6_STRCL</name>
<dbReference type="InterPro" id="IPR006130">
    <property type="entry name" value="Asp/Orn_carbamoylTrfase"/>
</dbReference>
<dbReference type="Pfam" id="PF00185">
    <property type="entry name" value="OTCace"/>
    <property type="match status" value="1"/>
</dbReference>
<dbReference type="GeneID" id="93733478"/>
<dbReference type="InterPro" id="IPR006132">
    <property type="entry name" value="Asp/Orn_carbamoyltranf_P-bd"/>
</dbReference>
<dbReference type="RefSeq" id="WP_003954564.1">
    <property type="nucleotide sequence ID" value="NZ_CM000914.1"/>
</dbReference>
<dbReference type="PANTHER" id="PTHR45753">
    <property type="entry name" value="ORNITHINE CARBAMOYLTRANSFERASE, MITOCHONDRIAL"/>
    <property type="match status" value="1"/>
</dbReference>
<keyword evidence="5" id="KW-0614">Plasmid</keyword>
<proteinExistence type="inferred from homology"/>
<dbReference type="PANTHER" id="PTHR45753:SF3">
    <property type="entry name" value="ORNITHINE TRANSCARBAMYLASE, MITOCHONDRIAL"/>
    <property type="match status" value="1"/>
</dbReference>
<evidence type="ECO:0000313" key="6">
    <source>
        <dbReference type="Proteomes" id="UP000002357"/>
    </source>
</evidence>
<dbReference type="GO" id="GO:0004585">
    <property type="term" value="F:ornithine carbamoyltransferase activity"/>
    <property type="evidence" value="ECO:0007669"/>
    <property type="project" value="UniProtKB-EC"/>
</dbReference>
<dbReference type="AlphaFoldDB" id="B5GRY6"/>
<dbReference type="OrthoDB" id="9802587at2"/>
<feature type="domain" description="Aspartate/ornithine carbamoyltransferase Asp/Orn-binding" evidence="3">
    <location>
        <begin position="154"/>
        <end position="309"/>
    </location>
</feature>
<evidence type="ECO:0000256" key="2">
    <source>
        <dbReference type="RuleBase" id="RU003634"/>
    </source>
</evidence>
<accession>B5GRY6</accession>
<feature type="domain" description="Aspartate/ornithine carbamoyltransferase carbamoyl-P binding" evidence="4">
    <location>
        <begin position="9"/>
        <end position="146"/>
    </location>
</feature>
<evidence type="ECO:0000259" key="3">
    <source>
        <dbReference type="Pfam" id="PF00185"/>
    </source>
</evidence>
<dbReference type="InterPro" id="IPR006131">
    <property type="entry name" value="Asp_carbamoyltransf_Asp/Orn-bd"/>
</dbReference>
<geneLocation type="plasmid" evidence="5 6">
    <name>pSCL4</name>
</geneLocation>
<evidence type="ECO:0000259" key="4">
    <source>
        <dbReference type="Pfam" id="PF02729"/>
    </source>
</evidence>
<dbReference type="InterPro" id="IPR036901">
    <property type="entry name" value="Asp/Orn_carbamoylTrfase_sf"/>
</dbReference>
<dbReference type="InterPro" id="IPR002292">
    <property type="entry name" value="Orn/put_carbamltrans"/>
</dbReference>
<dbReference type="PRINTS" id="PR00100">
    <property type="entry name" value="AOTCASE"/>
</dbReference>
<sequence>MRHHPAPVRHLLSLNDLTDEELYTLVDRAHAYARGTLPRAEPLAGRVVGTYFRTTSTRTRTAFSVAALRLGARVVAYGPGDLQENTGESADDTGRVLGLMLDGLVARTSSAAAELRTIASWNSMSVVNAMTEDEHPTQAVTDLSAMLTVLGRLEGLRVLYVGEGNNTAAALALALPRYRDTELYLRTPPGYGLPQPALGRAGTYAAAHRALVEERHDMDGLPDDVDVVYTTRWQTTGTAKHTADWRETFAPFRVDAALMKRYPGAVFLHDLPAHRGEEVDAEVLDGDRSVAFQQAAHKLHGAMSVLEWCLADRTDQSGQSDRT</sequence>
<keyword evidence="1 2" id="KW-0808">Transferase</keyword>
<organism evidence="5 6">
    <name type="scientific">Streptomyces clavuligerus</name>
    <dbReference type="NCBI Taxonomy" id="1901"/>
    <lineage>
        <taxon>Bacteria</taxon>
        <taxon>Bacillati</taxon>
        <taxon>Actinomycetota</taxon>
        <taxon>Actinomycetes</taxon>
        <taxon>Kitasatosporales</taxon>
        <taxon>Streptomycetaceae</taxon>
        <taxon>Streptomyces</taxon>
    </lineage>
</organism>
<gene>
    <name evidence="5" type="ORF">SCLAV_p0288</name>
</gene>
<dbReference type="Pfam" id="PF02729">
    <property type="entry name" value="OTCace_N"/>
    <property type="match status" value="1"/>
</dbReference>
<dbReference type="GO" id="GO:0019240">
    <property type="term" value="P:citrulline biosynthetic process"/>
    <property type="evidence" value="ECO:0007669"/>
    <property type="project" value="TreeGrafter"/>
</dbReference>
<dbReference type="GO" id="GO:0016597">
    <property type="term" value="F:amino acid binding"/>
    <property type="evidence" value="ECO:0007669"/>
    <property type="project" value="InterPro"/>
</dbReference>
<protein>
    <submittedName>
        <fullName evidence="5">Ornithine carbamoyltransferase</fullName>
        <ecNumber evidence="5">2.1.3.3</ecNumber>
    </submittedName>
</protein>
<dbReference type="EC" id="2.1.3.3" evidence="5"/>
<comment type="similarity">
    <text evidence="2">Belongs to the aspartate/ornithine carbamoyltransferase superfamily.</text>
</comment>
<dbReference type="Proteomes" id="UP000002357">
    <property type="component" value="Plasmid pSCL4"/>
</dbReference>
<dbReference type="Gene3D" id="3.40.50.1370">
    <property type="entry name" value="Aspartate/ornithine carbamoyltransferase"/>
    <property type="match status" value="2"/>
</dbReference>
<dbReference type="EMBL" id="CM000914">
    <property type="protein sequence ID" value="EFG03779.2"/>
    <property type="molecule type" value="Genomic_DNA"/>
</dbReference>
<dbReference type="PRINTS" id="PR00102">
    <property type="entry name" value="OTCASE"/>
</dbReference>
<reference evidence="5 6" key="1">
    <citation type="journal article" date="2010" name="Genome Biol. Evol.">
        <title>The sequence of a 1.8-mb bacterial linear plasmid reveals a rich evolutionary reservoir of secondary metabolic pathways.</title>
        <authorList>
            <person name="Medema M.H."/>
            <person name="Trefzer A."/>
            <person name="Kovalchuk A."/>
            <person name="van den Berg M."/>
            <person name="Mueller U."/>
            <person name="Heijne W."/>
            <person name="Wu L."/>
            <person name="Alam M.T."/>
            <person name="Ronning C.M."/>
            <person name="Nierman W.C."/>
            <person name="Bovenberg R.A.L."/>
            <person name="Breitling R."/>
            <person name="Takano E."/>
        </authorList>
    </citation>
    <scope>NUCLEOTIDE SEQUENCE [LARGE SCALE GENOMIC DNA]</scope>
    <source>
        <strain evidence="6">ATCC 27064 / DSM 738 / JCM 4710 / NBRC 13307 / NCIMB 12785 / NRRL 3585 / VKM Ac-602</strain>
        <plasmid evidence="5">pSCL4</plasmid>
    </source>
</reference>
<dbReference type="GO" id="GO:0042450">
    <property type="term" value="P:L-arginine biosynthetic process via ornithine"/>
    <property type="evidence" value="ECO:0007669"/>
    <property type="project" value="TreeGrafter"/>
</dbReference>
<dbReference type="eggNOG" id="COG0078">
    <property type="taxonomic scope" value="Bacteria"/>
</dbReference>
<dbReference type="SUPFAM" id="SSF53671">
    <property type="entry name" value="Aspartate/ornithine carbamoyltransferase"/>
    <property type="match status" value="1"/>
</dbReference>
<evidence type="ECO:0000256" key="1">
    <source>
        <dbReference type="ARBA" id="ARBA00022679"/>
    </source>
</evidence>